<dbReference type="EMBL" id="GGFL01007079">
    <property type="protein sequence ID" value="MBW71257.1"/>
    <property type="molecule type" value="Transcribed_RNA"/>
</dbReference>
<organism evidence="2">
    <name type="scientific">Anopheles darlingi</name>
    <name type="common">Mosquito</name>
    <dbReference type="NCBI Taxonomy" id="43151"/>
    <lineage>
        <taxon>Eukaryota</taxon>
        <taxon>Metazoa</taxon>
        <taxon>Ecdysozoa</taxon>
        <taxon>Arthropoda</taxon>
        <taxon>Hexapoda</taxon>
        <taxon>Insecta</taxon>
        <taxon>Pterygota</taxon>
        <taxon>Neoptera</taxon>
        <taxon>Endopterygota</taxon>
        <taxon>Diptera</taxon>
        <taxon>Nematocera</taxon>
        <taxon>Culicoidea</taxon>
        <taxon>Culicidae</taxon>
        <taxon>Anophelinae</taxon>
        <taxon>Anopheles</taxon>
    </lineage>
</organism>
<evidence type="ECO:0000313" key="2">
    <source>
        <dbReference type="EMBL" id="MBW71257.1"/>
    </source>
</evidence>
<protein>
    <submittedName>
        <fullName evidence="2">Putative secreted protein</fullName>
    </submittedName>
</protein>
<sequence length="120" mass="13613">MKAPLVVVVGGCVSSVARQSICTSLFHTLERTSGDDEERRRRTTTIKFSSTCETLELGASRHRWLVMQLRNTQPGAMLSSPTHPGVFCRRPALQTSPRRSRQSEIAKRRRRQDFVLSSRN</sequence>
<reference evidence="2" key="1">
    <citation type="submission" date="2018-01" db="EMBL/GenBank/DDBJ databases">
        <title>An insight into the sialome of Amazonian anophelines.</title>
        <authorList>
            <person name="Ribeiro J.M."/>
            <person name="Scarpassa V."/>
            <person name="Calvo E."/>
        </authorList>
    </citation>
    <scope>NUCLEOTIDE SEQUENCE</scope>
</reference>
<proteinExistence type="predicted"/>
<feature type="region of interest" description="Disordered" evidence="1">
    <location>
        <begin position="75"/>
        <end position="120"/>
    </location>
</feature>
<evidence type="ECO:0000256" key="1">
    <source>
        <dbReference type="SAM" id="MobiDB-lite"/>
    </source>
</evidence>
<dbReference type="AlphaFoldDB" id="A0A2M4D127"/>
<name>A0A2M4D127_ANODA</name>
<accession>A0A2M4D127</accession>